<comment type="caution">
    <text evidence="2">The sequence shown here is derived from an EMBL/GenBank/DDBJ whole genome shotgun (WGS) entry which is preliminary data.</text>
</comment>
<dbReference type="AlphaFoldDB" id="A0A0F8WPA7"/>
<gene>
    <name evidence="2" type="ORF">LCGC14_3043950</name>
</gene>
<protein>
    <submittedName>
        <fullName evidence="2">Uncharacterized protein</fullName>
    </submittedName>
</protein>
<organism evidence="2">
    <name type="scientific">marine sediment metagenome</name>
    <dbReference type="NCBI Taxonomy" id="412755"/>
    <lineage>
        <taxon>unclassified sequences</taxon>
        <taxon>metagenomes</taxon>
        <taxon>ecological metagenomes</taxon>
    </lineage>
</organism>
<feature type="non-terminal residue" evidence="2">
    <location>
        <position position="38"/>
    </location>
</feature>
<keyword evidence="1" id="KW-1133">Transmembrane helix</keyword>
<reference evidence="2" key="1">
    <citation type="journal article" date="2015" name="Nature">
        <title>Complex archaea that bridge the gap between prokaryotes and eukaryotes.</title>
        <authorList>
            <person name="Spang A."/>
            <person name="Saw J.H."/>
            <person name="Jorgensen S.L."/>
            <person name="Zaremba-Niedzwiedzka K."/>
            <person name="Martijn J."/>
            <person name="Lind A.E."/>
            <person name="van Eijk R."/>
            <person name="Schleper C."/>
            <person name="Guy L."/>
            <person name="Ettema T.J."/>
        </authorList>
    </citation>
    <scope>NUCLEOTIDE SEQUENCE</scope>
</reference>
<proteinExistence type="predicted"/>
<evidence type="ECO:0000256" key="1">
    <source>
        <dbReference type="SAM" id="Phobius"/>
    </source>
</evidence>
<sequence length="38" mass="4385">MPDLTFIFIPWLEVLGGTAQALFSISYFIFVIHIWLGK</sequence>
<dbReference type="EMBL" id="LAZR01063956">
    <property type="protein sequence ID" value="KKK58488.1"/>
    <property type="molecule type" value="Genomic_DNA"/>
</dbReference>
<evidence type="ECO:0000313" key="2">
    <source>
        <dbReference type="EMBL" id="KKK58488.1"/>
    </source>
</evidence>
<feature type="transmembrane region" description="Helical" evidence="1">
    <location>
        <begin position="6"/>
        <end position="36"/>
    </location>
</feature>
<keyword evidence="1" id="KW-0472">Membrane</keyword>
<keyword evidence="1" id="KW-0812">Transmembrane</keyword>
<name>A0A0F8WPA7_9ZZZZ</name>
<accession>A0A0F8WPA7</accession>